<dbReference type="STRING" id="3821.A0A151UAF7"/>
<feature type="domain" description="Dof-type" evidence="10">
    <location>
        <begin position="1"/>
        <end position="47"/>
    </location>
</feature>
<dbReference type="GO" id="GO:0005634">
    <property type="term" value="C:nucleus"/>
    <property type="evidence" value="ECO:0007669"/>
    <property type="project" value="UniProtKB-SubCell"/>
</dbReference>
<keyword evidence="1 9" id="KW-0479">Metal-binding</keyword>
<organism evidence="11 12">
    <name type="scientific">Cajanus cajan</name>
    <name type="common">Pigeon pea</name>
    <name type="synonym">Cajanus indicus</name>
    <dbReference type="NCBI Taxonomy" id="3821"/>
    <lineage>
        <taxon>Eukaryota</taxon>
        <taxon>Viridiplantae</taxon>
        <taxon>Streptophyta</taxon>
        <taxon>Embryophyta</taxon>
        <taxon>Tracheophyta</taxon>
        <taxon>Spermatophyta</taxon>
        <taxon>Magnoliopsida</taxon>
        <taxon>eudicotyledons</taxon>
        <taxon>Gunneridae</taxon>
        <taxon>Pentapetalae</taxon>
        <taxon>rosids</taxon>
        <taxon>fabids</taxon>
        <taxon>Fabales</taxon>
        <taxon>Fabaceae</taxon>
        <taxon>Papilionoideae</taxon>
        <taxon>50 kb inversion clade</taxon>
        <taxon>NPAAA clade</taxon>
        <taxon>indigoferoid/millettioid clade</taxon>
        <taxon>Phaseoleae</taxon>
        <taxon>Cajanus</taxon>
    </lineage>
</organism>
<keyword evidence="5 8" id="KW-0238">DNA-binding</keyword>
<dbReference type="GO" id="GO:0003677">
    <property type="term" value="F:DNA binding"/>
    <property type="evidence" value="ECO:0007669"/>
    <property type="project" value="UniProtKB-UniRule"/>
</dbReference>
<accession>A0A151UAF7</accession>
<comment type="function">
    <text evidence="9">Transcription factor that binds specifically to a 5'-AA[AG]G-3' consensus core sequence.</text>
</comment>
<evidence type="ECO:0000256" key="7">
    <source>
        <dbReference type="ARBA" id="ARBA00023242"/>
    </source>
</evidence>
<dbReference type="PANTHER" id="PTHR31992">
    <property type="entry name" value="DOF ZINC FINGER PROTEIN DOF1.4-RELATED"/>
    <property type="match status" value="1"/>
</dbReference>
<keyword evidence="4 9" id="KW-0805">Transcription regulation</keyword>
<dbReference type="Proteomes" id="UP000075243">
    <property type="component" value="Chromosome 1"/>
</dbReference>
<gene>
    <name evidence="11" type="ORF">KK1_020527</name>
</gene>
<sequence length="245" mass="25907">MNTKFCYFNNYSLSQPRHFCKTCKRYWTHGGTFRNIPVGGGSRKGKRARTSAFSNALSLTQAQPNLLRPSPSPPTMLHSASSFYQLAGAGVGVGVGVGGSGFLSSLATLHSLNSSRPFNHHYLKVGVAGDVAGSSSNSSLLSGFNAASNSLPPRFHHMGRVESLYPTQQRLVIPSNVGASATGSHTTQLPQSLIVSNNNATNASLWSTTTITANGNNSDQNNVKAGGSSLIPNHWLHLPGYAPPQ</sequence>
<dbReference type="GO" id="GO:0008270">
    <property type="term" value="F:zinc ion binding"/>
    <property type="evidence" value="ECO:0007669"/>
    <property type="project" value="UniProtKB-KW"/>
</dbReference>
<evidence type="ECO:0000256" key="6">
    <source>
        <dbReference type="ARBA" id="ARBA00023163"/>
    </source>
</evidence>
<keyword evidence="7 8" id="KW-0539">Nucleus</keyword>
<dbReference type="InterPro" id="IPR003851">
    <property type="entry name" value="Znf_Dof"/>
</dbReference>
<evidence type="ECO:0000256" key="2">
    <source>
        <dbReference type="ARBA" id="ARBA00022771"/>
    </source>
</evidence>
<name>A0A151UAF7_CAJCA</name>
<keyword evidence="6 9" id="KW-0804">Transcription</keyword>
<keyword evidence="2 8" id="KW-0863">Zinc-finger</keyword>
<dbReference type="Gramene" id="C.cajan_19939.t">
    <property type="protein sequence ID" value="C.cajan_19939.t.cds1"/>
    <property type="gene ID" value="C.cajan_19939"/>
</dbReference>
<evidence type="ECO:0000313" key="11">
    <source>
        <dbReference type="EMBL" id="KYP76293.1"/>
    </source>
</evidence>
<keyword evidence="3 9" id="KW-0862">Zinc</keyword>
<evidence type="ECO:0000256" key="8">
    <source>
        <dbReference type="PROSITE-ProRule" id="PRU00071"/>
    </source>
</evidence>
<reference evidence="11 12" key="1">
    <citation type="journal article" date="2012" name="Nat. Biotechnol.">
        <title>Draft genome sequence of pigeonpea (Cajanus cajan), an orphan legume crop of resource-poor farmers.</title>
        <authorList>
            <person name="Varshney R.K."/>
            <person name="Chen W."/>
            <person name="Li Y."/>
            <person name="Bharti A.K."/>
            <person name="Saxena R.K."/>
            <person name="Schlueter J.A."/>
            <person name="Donoghue M.T."/>
            <person name="Azam S."/>
            <person name="Fan G."/>
            <person name="Whaley A.M."/>
            <person name="Farmer A.D."/>
            <person name="Sheridan J."/>
            <person name="Iwata A."/>
            <person name="Tuteja R."/>
            <person name="Penmetsa R.V."/>
            <person name="Wu W."/>
            <person name="Upadhyaya H.D."/>
            <person name="Yang S.P."/>
            <person name="Shah T."/>
            <person name="Saxena K.B."/>
            <person name="Michael T."/>
            <person name="McCombie W.R."/>
            <person name="Yang B."/>
            <person name="Zhang G."/>
            <person name="Yang H."/>
            <person name="Wang J."/>
            <person name="Spillane C."/>
            <person name="Cook D.R."/>
            <person name="May G.D."/>
            <person name="Xu X."/>
            <person name="Jackson S.A."/>
        </authorList>
    </citation>
    <scope>NUCLEOTIDE SEQUENCE [LARGE SCALE GENOMIC DNA]</scope>
    <source>
        <strain evidence="12">cv. Asha</strain>
    </source>
</reference>
<dbReference type="OMA" id="NMANHRA"/>
<evidence type="ECO:0000256" key="1">
    <source>
        <dbReference type="ARBA" id="ARBA00022723"/>
    </source>
</evidence>
<evidence type="ECO:0000256" key="9">
    <source>
        <dbReference type="RuleBase" id="RU369094"/>
    </source>
</evidence>
<dbReference type="InterPro" id="IPR045174">
    <property type="entry name" value="Dof"/>
</dbReference>
<evidence type="ECO:0000259" key="10">
    <source>
        <dbReference type="PROSITE" id="PS50884"/>
    </source>
</evidence>
<evidence type="ECO:0000256" key="5">
    <source>
        <dbReference type="ARBA" id="ARBA00023125"/>
    </source>
</evidence>
<dbReference type="AlphaFoldDB" id="A0A151UAF7"/>
<proteinExistence type="predicted"/>
<comment type="subcellular location">
    <subcellularLocation>
        <location evidence="8 9">Nucleus</location>
    </subcellularLocation>
</comment>
<evidence type="ECO:0000313" key="12">
    <source>
        <dbReference type="Proteomes" id="UP000075243"/>
    </source>
</evidence>
<protein>
    <recommendedName>
        <fullName evidence="9">Dof zinc finger protein</fullName>
    </recommendedName>
</protein>
<dbReference type="PROSITE" id="PS50884">
    <property type="entry name" value="ZF_DOF_2"/>
    <property type="match status" value="1"/>
</dbReference>
<keyword evidence="12" id="KW-1185">Reference proteome</keyword>
<dbReference type="GO" id="GO:0003700">
    <property type="term" value="F:DNA-binding transcription factor activity"/>
    <property type="evidence" value="ECO:0007669"/>
    <property type="project" value="UniProtKB-UniRule"/>
</dbReference>
<dbReference type="Pfam" id="PF02701">
    <property type="entry name" value="Zn_ribbon_Dof"/>
    <property type="match status" value="1"/>
</dbReference>
<dbReference type="EMBL" id="CM003603">
    <property type="protein sequence ID" value="KYP76293.1"/>
    <property type="molecule type" value="Genomic_DNA"/>
</dbReference>
<evidence type="ECO:0000256" key="4">
    <source>
        <dbReference type="ARBA" id="ARBA00023015"/>
    </source>
</evidence>
<evidence type="ECO:0000256" key="3">
    <source>
        <dbReference type="ARBA" id="ARBA00022833"/>
    </source>
</evidence>